<organism evidence="1">
    <name type="scientific">Lotus japonicus</name>
    <name type="common">Lotus corniculatus var. japonicus</name>
    <dbReference type="NCBI Taxonomy" id="34305"/>
    <lineage>
        <taxon>Eukaryota</taxon>
        <taxon>Viridiplantae</taxon>
        <taxon>Streptophyta</taxon>
        <taxon>Embryophyta</taxon>
        <taxon>Tracheophyta</taxon>
        <taxon>Spermatophyta</taxon>
        <taxon>Magnoliopsida</taxon>
        <taxon>eudicotyledons</taxon>
        <taxon>Gunneridae</taxon>
        <taxon>Pentapetalae</taxon>
        <taxon>rosids</taxon>
        <taxon>fabids</taxon>
        <taxon>Fabales</taxon>
        <taxon>Fabaceae</taxon>
        <taxon>Papilionoideae</taxon>
        <taxon>50 kb inversion clade</taxon>
        <taxon>NPAAA clade</taxon>
        <taxon>Hologalegina</taxon>
        <taxon>robinioid clade</taxon>
        <taxon>Loteae</taxon>
        <taxon>Lotus</taxon>
    </lineage>
</organism>
<sequence length="42" mass="4796">MEAERFPRKKGWFPDHTSTTYSLWVPPVVITSSPLQLTFASS</sequence>
<dbReference type="AlphaFoldDB" id="I3SAI3"/>
<protein>
    <submittedName>
        <fullName evidence="1">Uncharacterized protein</fullName>
    </submittedName>
</protein>
<evidence type="ECO:0000313" key="1">
    <source>
        <dbReference type="EMBL" id="AFK37275.1"/>
    </source>
</evidence>
<accession>I3SAI3</accession>
<dbReference type="EMBL" id="BT137480">
    <property type="protein sequence ID" value="AFK37275.1"/>
    <property type="molecule type" value="mRNA"/>
</dbReference>
<reference evidence="1" key="1">
    <citation type="submission" date="2012-05" db="EMBL/GenBank/DDBJ databases">
        <authorList>
            <person name="Krishnakumar V."/>
            <person name="Cheung F."/>
            <person name="Xiao Y."/>
            <person name="Chan A."/>
            <person name="Moskal W.A."/>
            <person name="Town C.D."/>
        </authorList>
    </citation>
    <scope>NUCLEOTIDE SEQUENCE</scope>
</reference>
<proteinExistence type="evidence at transcript level"/>
<name>I3SAI3_LOTJA</name>